<dbReference type="InterPro" id="IPR005111">
    <property type="entry name" value="MoeA_C_domain_IV"/>
</dbReference>
<keyword evidence="2" id="KW-0808">Transferase</keyword>
<sequence length="104" mass="11589">AAFATNLILYLLPFVRKSCGIKNFENNIVKGKLRTSMRSRINALYFNRAIVKIEDGEPVAYDPGSQKTSHFLNFFNVNGLVMLDENVGSLEKGSIVNIIPVRGL</sequence>
<dbReference type="Proteomes" id="UP000262325">
    <property type="component" value="Unassembled WGS sequence"/>
</dbReference>
<accession>A0A3D5QC28</accession>
<dbReference type="GO" id="GO:0016740">
    <property type="term" value="F:transferase activity"/>
    <property type="evidence" value="ECO:0007669"/>
    <property type="project" value="UniProtKB-KW"/>
</dbReference>
<protein>
    <submittedName>
        <fullName evidence="2">Molybdopterin molybdenumtransferase MoeA</fullName>
    </submittedName>
</protein>
<evidence type="ECO:0000313" key="2">
    <source>
        <dbReference type="EMBL" id="HCW93387.1"/>
    </source>
</evidence>
<name>A0A3D5QC28_FLESI</name>
<organism evidence="2 3">
    <name type="scientific">Flexistipes sinusarabici</name>
    <dbReference type="NCBI Taxonomy" id="2352"/>
    <lineage>
        <taxon>Bacteria</taxon>
        <taxon>Pseudomonadati</taxon>
        <taxon>Deferribacterota</taxon>
        <taxon>Deferribacteres</taxon>
        <taxon>Deferribacterales</taxon>
        <taxon>Flexistipitaceae</taxon>
        <taxon>Flexistipes</taxon>
    </lineage>
</organism>
<evidence type="ECO:0000313" key="3">
    <source>
        <dbReference type="Proteomes" id="UP000262325"/>
    </source>
</evidence>
<dbReference type="AlphaFoldDB" id="A0A3D5QC28"/>
<feature type="non-terminal residue" evidence="2">
    <location>
        <position position="1"/>
    </location>
</feature>
<dbReference type="SUPFAM" id="SSF63867">
    <property type="entry name" value="MoeA C-terminal domain-like"/>
    <property type="match status" value="1"/>
</dbReference>
<proteinExistence type="predicted"/>
<evidence type="ECO:0000259" key="1">
    <source>
        <dbReference type="Pfam" id="PF03454"/>
    </source>
</evidence>
<gene>
    <name evidence="2" type="ORF">DHM44_06875</name>
</gene>
<dbReference type="InterPro" id="IPR036688">
    <property type="entry name" value="MoeA_C_domain_IV_sf"/>
</dbReference>
<dbReference type="Pfam" id="PF03454">
    <property type="entry name" value="MoeA_C"/>
    <property type="match status" value="1"/>
</dbReference>
<dbReference type="EMBL" id="DPPF01000138">
    <property type="protein sequence ID" value="HCW93387.1"/>
    <property type="molecule type" value="Genomic_DNA"/>
</dbReference>
<dbReference type="Gene3D" id="2.40.340.10">
    <property type="entry name" value="MoeA, C-terminal, domain IV"/>
    <property type="match status" value="1"/>
</dbReference>
<dbReference type="GO" id="GO:0032324">
    <property type="term" value="P:molybdopterin cofactor biosynthetic process"/>
    <property type="evidence" value="ECO:0007669"/>
    <property type="project" value="InterPro"/>
</dbReference>
<feature type="domain" description="MoeA C-terminal" evidence="1">
    <location>
        <begin position="30"/>
        <end position="100"/>
    </location>
</feature>
<comment type="caution">
    <text evidence="2">The sequence shown here is derived from an EMBL/GenBank/DDBJ whole genome shotgun (WGS) entry which is preliminary data.</text>
</comment>
<reference evidence="2 3" key="1">
    <citation type="journal article" date="2018" name="Nat. Biotechnol.">
        <title>A standardized bacterial taxonomy based on genome phylogeny substantially revises the tree of life.</title>
        <authorList>
            <person name="Parks D.H."/>
            <person name="Chuvochina M."/>
            <person name="Waite D.W."/>
            <person name="Rinke C."/>
            <person name="Skarshewski A."/>
            <person name="Chaumeil P.A."/>
            <person name="Hugenholtz P."/>
        </authorList>
    </citation>
    <scope>NUCLEOTIDE SEQUENCE [LARGE SCALE GENOMIC DNA]</scope>
    <source>
        <strain evidence="2">UBA8672</strain>
    </source>
</reference>